<accession>A0AAW5RN73</accession>
<feature type="transmembrane region" description="Helical" evidence="1">
    <location>
        <begin position="12"/>
        <end position="45"/>
    </location>
</feature>
<evidence type="ECO:0000256" key="1">
    <source>
        <dbReference type="SAM" id="Phobius"/>
    </source>
</evidence>
<keyword evidence="1" id="KW-0472">Membrane</keyword>
<proteinExistence type="predicted"/>
<protein>
    <submittedName>
        <fullName evidence="2">Uncharacterized protein</fullName>
    </submittedName>
</protein>
<sequence length="138" mass="16438">MLPPWIYEQLPLLYLLLSAVLWFFAHSPLLWLAAILLFVVGALLWMMRSNYRRTDLVIYPAKRWLQPEWYYEALPFLWLALGLVLLRQPDTTALLALLPCLWAGRCLWTRRRHRHHTPGLAMQLRRGSGHRRGQRILR</sequence>
<evidence type="ECO:0000313" key="2">
    <source>
        <dbReference type="EMBL" id="MCV3288508.1"/>
    </source>
</evidence>
<feature type="transmembrane region" description="Helical" evidence="1">
    <location>
        <begin position="92"/>
        <end position="108"/>
    </location>
</feature>
<dbReference type="AlphaFoldDB" id="A0AAW5RN73"/>
<dbReference type="Proteomes" id="UP001208651">
    <property type="component" value="Unassembled WGS sequence"/>
</dbReference>
<name>A0AAW5RN73_AERME</name>
<dbReference type="EMBL" id="JAJVCY010000013">
    <property type="protein sequence ID" value="MCV3288508.1"/>
    <property type="molecule type" value="Genomic_DNA"/>
</dbReference>
<comment type="caution">
    <text evidence="2">The sequence shown here is derived from an EMBL/GenBank/DDBJ whole genome shotgun (WGS) entry which is preliminary data.</text>
</comment>
<evidence type="ECO:0000313" key="3">
    <source>
        <dbReference type="Proteomes" id="UP001208651"/>
    </source>
</evidence>
<reference evidence="2" key="1">
    <citation type="submission" date="2022-01" db="EMBL/GenBank/DDBJ databases">
        <title>Comparison of Fish pathogen Aeromonas spp.</title>
        <authorList>
            <person name="Dubey S."/>
            <person name="Sorum H."/>
            <person name="Munangandu H.M."/>
        </authorList>
    </citation>
    <scope>NUCLEOTIDE SEQUENCE</scope>
    <source>
        <strain evidence="2">SD/21-15</strain>
    </source>
</reference>
<keyword evidence="1" id="KW-1133">Transmembrane helix</keyword>
<organism evidence="2 3">
    <name type="scientific">Aeromonas media</name>
    <dbReference type="NCBI Taxonomy" id="651"/>
    <lineage>
        <taxon>Bacteria</taxon>
        <taxon>Pseudomonadati</taxon>
        <taxon>Pseudomonadota</taxon>
        <taxon>Gammaproteobacteria</taxon>
        <taxon>Aeromonadales</taxon>
        <taxon>Aeromonadaceae</taxon>
        <taxon>Aeromonas</taxon>
    </lineage>
</organism>
<gene>
    <name evidence="2" type="ORF">LZT28_09595</name>
</gene>
<feature type="transmembrane region" description="Helical" evidence="1">
    <location>
        <begin position="69"/>
        <end position="86"/>
    </location>
</feature>
<dbReference type="RefSeq" id="WP_171273698.1">
    <property type="nucleotide sequence ID" value="NZ_CP038443.1"/>
</dbReference>
<keyword evidence="1" id="KW-0812">Transmembrane</keyword>